<comment type="caution">
    <text evidence="3">The sequence shown here is derived from an EMBL/GenBank/DDBJ whole genome shotgun (WGS) entry which is preliminary data.</text>
</comment>
<keyword evidence="1" id="KW-1133">Transmembrane helix</keyword>
<dbReference type="InterPro" id="IPR016047">
    <property type="entry name" value="M23ase_b-sheet_dom"/>
</dbReference>
<organism evidence="3 4">
    <name type="scientific">Desulfosporosinus fructosivorans</name>
    <dbReference type="NCBI Taxonomy" id="2018669"/>
    <lineage>
        <taxon>Bacteria</taxon>
        <taxon>Bacillati</taxon>
        <taxon>Bacillota</taxon>
        <taxon>Clostridia</taxon>
        <taxon>Eubacteriales</taxon>
        <taxon>Desulfitobacteriaceae</taxon>
        <taxon>Desulfosporosinus</taxon>
    </lineage>
</organism>
<protein>
    <submittedName>
        <fullName evidence="3">M23 family metallopeptidase</fullName>
    </submittedName>
</protein>
<gene>
    <name evidence="3" type="ORF">E4K67_22265</name>
</gene>
<dbReference type="AlphaFoldDB" id="A0A4Z0QZ99"/>
<dbReference type="CDD" id="cd12797">
    <property type="entry name" value="M23_peptidase"/>
    <property type="match status" value="1"/>
</dbReference>
<keyword evidence="1" id="KW-0472">Membrane</keyword>
<feature type="domain" description="M23ase beta-sheet core" evidence="2">
    <location>
        <begin position="137"/>
        <end position="232"/>
    </location>
</feature>
<name>A0A4Z0QZ99_9FIRM</name>
<dbReference type="InterPro" id="IPR011055">
    <property type="entry name" value="Dup_hybrid_motif"/>
</dbReference>
<dbReference type="OrthoDB" id="9814460at2"/>
<dbReference type="GO" id="GO:0004222">
    <property type="term" value="F:metalloendopeptidase activity"/>
    <property type="evidence" value="ECO:0007669"/>
    <property type="project" value="TreeGrafter"/>
</dbReference>
<dbReference type="Proteomes" id="UP000298460">
    <property type="component" value="Unassembled WGS sequence"/>
</dbReference>
<dbReference type="PANTHER" id="PTHR21666:SF270">
    <property type="entry name" value="MUREIN HYDROLASE ACTIVATOR ENVC"/>
    <property type="match status" value="1"/>
</dbReference>
<dbReference type="PANTHER" id="PTHR21666">
    <property type="entry name" value="PEPTIDASE-RELATED"/>
    <property type="match status" value="1"/>
</dbReference>
<dbReference type="Gene3D" id="2.70.70.10">
    <property type="entry name" value="Glucose Permease (Domain IIA)"/>
    <property type="match status" value="1"/>
</dbReference>
<proteinExistence type="predicted"/>
<dbReference type="SUPFAM" id="SSF51261">
    <property type="entry name" value="Duplicated hybrid motif"/>
    <property type="match status" value="1"/>
</dbReference>
<evidence type="ECO:0000256" key="1">
    <source>
        <dbReference type="SAM" id="Phobius"/>
    </source>
</evidence>
<evidence type="ECO:0000313" key="4">
    <source>
        <dbReference type="Proteomes" id="UP000298460"/>
    </source>
</evidence>
<dbReference type="Pfam" id="PF01551">
    <property type="entry name" value="Peptidase_M23"/>
    <property type="match status" value="1"/>
</dbReference>
<sequence>MDWFVKVVSIVIFWFLLSALMTMFQGRRSARVINLPIALLIIVITFEHAGPALARVNGHYEEVQQDVRGLTDALNVVGNTRNKVNDSIENVENSPIINFGSKAKLPGRTFSEIFSGGHLEWPLKSKEITQKFSPPDHHGIDFAVEAGTPILAAREGRIREAGVDSSGIYGNYILIDHGGGFQTLYAHCSELKTQRGKNVFDKDVIALSGNTGNSTGPHLHFEVRYSGKAVDPMQYLRK</sequence>
<evidence type="ECO:0000313" key="3">
    <source>
        <dbReference type="EMBL" id="TGE35848.1"/>
    </source>
</evidence>
<dbReference type="InterPro" id="IPR050570">
    <property type="entry name" value="Cell_wall_metabolism_enzyme"/>
</dbReference>
<reference evidence="3 4" key="1">
    <citation type="submission" date="2019-03" db="EMBL/GenBank/DDBJ databases">
        <title>Draft Genome Sequence of Desulfosporosinus fructosivorans Strain 63.6F, Isolated from Marine Sediment in the Baltic Sea.</title>
        <authorList>
            <person name="Hausmann B."/>
            <person name="Vandieken V."/>
            <person name="Pjevac P."/>
            <person name="Schreck K."/>
            <person name="Herbold C.W."/>
            <person name="Loy A."/>
        </authorList>
    </citation>
    <scope>NUCLEOTIDE SEQUENCE [LARGE SCALE GENOMIC DNA]</scope>
    <source>
        <strain evidence="3 4">63.6F</strain>
    </source>
</reference>
<feature type="transmembrane region" description="Helical" evidence="1">
    <location>
        <begin position="6"/>
        <end position="24"/>
    </location>
</feature>
<dbReference type="RefSeq" id="WP_135550773.1">
    <property type="nucleotide sequence ID" value="NZ_SPQQ01000010.1"/>
</dbReference>
<keyword evidence="4" id="KW-1185">Reference proteome</keyword>
<evidence type="ECO:0000259" key="2">
    <source>
        <dbReference type="Pfam" id="PF01551"/>
    </source>
</evidence>
<accession>A0A4Z0QZ99</accession>
<dbReference type="EMBL" id="SPQQ01000010">
    <property type="protein sequence ID" value="TGE35848.1"/>
    <property type="molecule type" value="Genomic_DNA"/>
</dbReference>
<keyword evidence="1" id="KW-0812">Transmembrane</keyword>